<evidence type="ECO:0000313" key="1">
    <source>
        <dbReference type="EMBL" id="GAI45055.1"/>
    </source>
</evidence>
<accession>X1Q1W3</accession>
<protein>
    <recommendedName>
        <fullName evidence="2">DUF4258 domain-containing protein</fullName>
    </recommendedName>
</protein>
<reference evidence="1" key="1">
    <citation type="journal article" date="2014" name="Front. Microbiol.">
        <title>High frequency of phylogenetically diverse reductive dehalogenase-homologous genes in deep subseafloor sedimentary metagenomes.</title>
        <authorList>
            <person name="Kawai M."/>
            <person name="Futagami T."/>
            <person name="Toyoda A."/>
            <person name="Takaki Y."/>
            <person name="Nishi S."/>
            <person name="Hori S."/>
            <person name="Arai W."/>
            <person name="Tsubouchi T."/>
            <person name="Morono Y."/>
            <person name="Uchiyama I."/>
            <person name="Ito T."/>
            <person name="Fujiyama A."/>
            <person name="Inagaki F."/>
            <person name="Takami H."/>
        </authorList>
    </citation>
    <scope>NUCLEOTIDE SEQUENCE</scope>
    <source>
        <strain evidence="1">Expedition CK06-06</strain>
    </source>
</reference>
<organism evidence="1">
    <name type="scientific">marine sediment metagenome</name>
    <dbReference type="NCBI Taxonomy" id="412755"/>
    <lineage>
        <taxon>unclassified sequences</taxon>
        <taxon>metagenomes</taxon>
        <taxon>ecological metagenomes</taxon>
    </lineage>
</organism>
<dbReference type="AlphaFoldDB" id="X1Q1W3"/>
<comment type="caution">
    <text evidence="1">The sequence shown here is derived from an EMBL/GenBank/DDBJ whole genome shotgun (WGS) entry which is preliminary data.</text>
</comment>
<proteinExistence type="predicted"/>
<name>X1Q1W3_9ZZZZ</name>
<gene>
    <name evidence="1" type="ORF">S06H3_48854</name>
</gene>
<dbReference type="EMBL" id="BARV01030795">
    <property type="protein sequence ID" value="GAI45055.1"/>
    <property type="molecule type" value="Genomic_DNA"/>
</dbReference>
<evidence type="ECO:0008006" key="2">
    <source>
        <dbReference type="Google" id="ProtNLM"/>
    </source>
</evidence>
<sequence>MKNKEDIVKETLSEPDEIYRSKIDLNVFLYYRKFDRIYCVVAKHTGNEGFLITAYPTDKIKEGERIWKK</sequence>